<keyword evidence="1" id="KW-1133">Transmembrane helix</keyword>
<name>A0A1I3KB85_9PLAN</name>
<sequence>MKWNSVGVWTVLLASTAVGTFAWYPAGNDCWVQGVPLPIAAYEIHDGTVMQFTSPFSLLMWIADVAIWMAASWWLHGVLLRRVPRRPKG</sequence>
<keyword evidence="1" id="KW-0812">Transmembrane</keyword>
<evidence type="ECO:0000313" key="3">
    <source>
        <dbReference type="Proteomes" id="UP000199518"/>
    </source>
</evidence>
<protein>
    <submittedName>
        <fullName evidence="2">Uncharacterized protein</fullName>
    </submittedName>
</protein>
<reference evidence="3" key="1">
    <citation type="submission" date="2016-10" db="EMBL/GenBank/DDBJ databases">
        <authorList>
            <person name="Varghese N."/>
            <person name="Submissions S."/>
        </authorList>
    </citation>
    <scope>NUCLEOTIDE SEQUENCE [LARGE SCALE GENOMIC DNA]</scope>
    <source>
        <strain evidence="3">DSM 26348</strain>
    </source>
</reference>
<feature type="transmembrane region" description="Helical" evidence="1">
    <location>
        <begin position="58"/>
        <end position="80"/>
    </location>
</feature>
<dbReference type="AlphaFoldDB" id="A0A1I3KB85"/>
<organism evidence="2 3">
    <name type="scientific">Planctomicrobium piriforme</name>
    <dbReference type="NCBI Taxonomy" id="1576369"/>
    <lineage>
        <taxon>Bacteria</taxon>
        <taxon>Pseudomonadati</taxon>
        <taxon>Planctomycetota</taxon>
        <taxon>Planctomycetia</taxon>
        <taxon>Planctomycetales</taxon>
        <taxon>Planctomycetaceae</taxon>
        <taxon>Planctomicrobium</taxon>
    </lineage>
</organism>
<keyword evidence="1" id="KW-0472">Membrane</keyword>
<accession>A0A1I3KB85</accession>
<keyword evidence="3" id="KW-1185">Reference proteome</keyword>
<dbReference type="Proteomes" id="UP000199518">
    <property type="component" value="Unassembled WGS sequence"/>
</dbReference>
<gene>
    <name evidence="2" type="ORF">SAMN05421753_111170</name>
</gene>
<evidence type="ECO:0000256" key="1">
    <source>
        <dbReference type="SAM" id="Phobius"/>
    </source>
</evidence>
<evidence type="ECO:0000313" key="2">
    <source>
        <dbReference type="EMBL" id="SFI69568.1"/>
    </source>
</evidence>
<proteinExistence type="predicted"/>
<dbReference type="EMBL" id="FOQD01000011">
    <property type="protein sequence ID" value="SFI69568.1"/>
    <property type="molecule type" value="Genomic_DNA"/>
</dbReference>